<dbReference type="GO" id="GO:0046872">
    <property type="term" value="F:metal ion binding"/>
    <property type="evidence" value="ECO:0007669"/>
    <property type="project" value="UniProtKB-KW"/>
</dbReference>
<dbReference type="Proteomes" id="UP000216345">
    <property type="component" value="Unassembled WGS sequence"/>
</dbReference>
<dbReference type="InterPro" id="IPR012353">
    <property type="entry name" value="UCP015244"/>
</dbReference>
<evidence type="ECO:0000259" key="4">
    <source>
        <dbReference type="Pfam" id="PF16254"/>
    </source>
</evidence>
<dbReference type="Gene3D" id="3.50.30.90">
    <property type="match status" value="1"/>
</dbReference>
<dbReference type="EMBL" id="NNRK01000011">
    <property type="protein sequence ID" value="OYR18579.1"/>
    <property type="molecule type" value="Genomic_DNA"/>
</dbReference>
<protein>
    <recommendedName>
        <fullName evidence="7">DUF4910 domain-containing protein</fullName>
    </recommendedName>
</protein>
<gene>
    <name evidence="5" type="ORF">CEV32_3098</name>
</gene>
<sequence length="454" mass="51240">MDTRIGNRQVDGTEMHSSHGECIYELAARLFPICRSLTGDGVRETLALISEYLPLNIHEIPTGTQLFDWQAPQEWMIRDAYIMDPEGCRIVDFGQHNLHVVNFSIPVHTKLTLGELKDHIHTLPDQPDLIPYRTCYHTESWGFCMTYNALMQMKDQVYEVVIDAERRDGSLIFGEFIHRGATDETFLLSTHLCHPSLANDNCSGIALLARLGEALKSRKTRFTYRLLFGPATFGALAWLNQNEDILDRVKHGMVLSCVGDGGGPNYKRSRRGNSEIDRIMTQILEGSGLPEAKAHDFWPYGYDERQFCSPGFNLPVGLFQRSLYGAFPEYHTSADNLDFIKPEYLEQSYNFIIQAIEIAERNWTPLNLSPKGEPQLGRRGLYSNTGGDRNAAEKAMTLLWVLNLADGYHSILDMSERSRLPFTYLADAADRLREVGLLAASQTLTCAKAHSDLA</sequence>
<dbReference type="InterPro" id="IPR032589">
    <property type="entry name" value="DUF4910"/>
</dbReference>
<dbReference type="RefSeq" id="WP_094573522.1">
    <property type="nucleotide sequence ID" value="NZ_JBHEEL010000011.1"/>
</dbReference>
<evidence type="ECO:0000313" key="5">
    <source>
        <dbReference type="EMBL" id="OYR18579.1"/>
    </source>
</evidence>
<comment type="cofactor">
    <cofactor evidence="1">
        <name>Zn(2+)</name>
        <dbReference type="ChEBI" id="CHEBI:29105"/>
    </cofactor>
    <text evidence="1">Binds 1 zinc ion per subunit.</text>
</comment>
<keyword evidence="1" id="KW-0862">Zinc</keyword>
<evidence type="ECO:0008006" key="7">
    <source>
        <dbReference type="Google" id="ProtNLM"/>
    </source>
</evidence>
<comment type="caution">
    <text evidence="5">The sequence shown here is derived from an EMBL/GenBank/DDBJ whole genome shotgun (WGS) entry which is preliminary data.</text>
</comment>
<reference evidence="5 6" key="1">
    <citation type="submission" date="2017-07" db="EMBL/GenBank/DDBJ databases">
        <title>Phylogenetic study on the rhizospheric bacterium Ochrobactrum sp. A44.</title>
        <authorList>
            <person name="Krzyzanowska D.M."/>
            <person name="Ossowicki A."/>
            <person name="Rajewska M."/>
            <person name="Maciag T."/>
            <person name="Kaczynski Z."/>
            <person name="Czerwicka M."/>
            <person name="Jafra S."/>
        </authorList>
    </citation>
    <scope>NUCLEOTIDE SEQUENCE [LARGE SCALE GENOMIC DNA]</scope>
    <source>
        <strain evidence="5 6">PR17</strain>
    </source>
</reference>
<dbReference type="InterPro" id="IPR036388">
    <property type="entry name" value="WH-like_DNA-bd_sf"/>
</dbReference>
<evidence type="ECO:0000313" key="6">
    <source>
        <dbReference type="Proteomes" id="UP000216345"/>
    </source>
</evidence>
<feature type="domain" description="DUF4910" evidence="4">
    <location>
        <begin position="24"/>
        <end position="362"/>
    </location>
</feature>
<organism evidence="5 6">
    <name type="scientific">Brucella rhizosphaerae</name>
    <dbReference type="NCBI Taxonomy" id="571254"/>
    <lineage>
        <taxon>Bacteria</taxon>
        <taxon>Pseudomonadati</taxon>
        <taxon>Pseudomonadota</taxon>
        <taxon>Alphaproteobacteria</taxon>
        <taxon>Hyphomicrobiales</taxon>
        <taxon>Brucellaceae</taxon>
        <taxon>Brucella/Ochrobactrum group</taxon>
        <taxon>Brucella</taxon>
    </lineage>
</organism>
<feature type="binding site" evidence="1">
    <location>
        <position position="200"/>
    </location>
    <ligand>
        <name>Zn(2+)</name>
        <dbReference type="ChEBI" id="CHEBI:29105"/>
    </ligand>
</feature>
<dbReference type="SUPFAM" id="SSF53187">
    <property type="entry name" value="Zn-dependent exopeptidases"/>
    <property type="match status" value="1"/>
</dbReference>
<evidence type="ECO:0000259" key="2">
    <source>
        <dbReference type="Pfam" id="PF09940"/>
    </source>
</evidence>
<dbReference type="PIRSF" id="PIRSF015244">
    <property type="entry name" value="UCP015244"/>
    <property type="match status" value="1"/>
</dbReference>
<feature type="domain" description="UCP01524 winged helix-turn-helix" evidence="3">
    <location>
        <begin position="364"/>
        <end position="439"/>
    </location>
</feature>
<dbReference type="Pfam" id="PF16254">
    <property type="entry name" value="DUF4910"/>
    <property type="match status" value="1"/>
</dbReference>
<dbReference type="Gene3D" id="3.40.630.10">
    <property type="entry name" value="Zn peptidases"/>
    <property type="match status" value="1"/>
</dbReference>
<feature type="binding site" evidence="1">
    <location>
        <position position="331"/>
    </location>
    <ligand>
        <name>Zn(2+)</name>
        <dbReference type="ChEBI" id="CHEBI:29105"/>
    </ligand>
</feature>
<dbReference type="AlphaFoldDB" id="A0A256FUQ7"/>
<dbReference type="Pfam" id="PF09940">
    <property type="entry name" value="DUF2172"/>
    <property type="match status" value="1"/>
</dbReference>
<name>A0A256FUQ7_9HYPH</name>
<keyword evidence="6" id="KW-1185">Reference proteome</keyword>
<evidence type="ECO:0000256" key="1">
    <source>
        <dbReference type="PIRSR" id="PIRSR015244-50"/>
    </source>
</evidence>
<dbReference type="InterPro" id="IPR032610">
    <property type="entry name" value="DUF2172"/>
</dbReference>
<keyword evidence="1" id="KW-0479">Metal-binding</keyword>
<dbReference type="OrthoDB" id="9765654at2"/>
<feature type="domain" description="DUF2172" evidence="2">
    <location>
        <begin position="74"/>
        <end position="164"/>
    </location>
</feature>
<proteinExistence type="predicted"/>
<dbReference type="Gene3D" id="1.10.10.10">
    <property type="entry name" value="Winged helix-like DNA-binding domain superfamily/Winged helix DNA-binding domain"/>
    <property type="match status" value="1"/>
</dbReference>
<accession>A0A256FUQ7</accession>
<feature type="binding site" evidence="1">
    <location>
        <position position="194"/>
    </location>
    <ligand>
        <name>Zn(2+)</name>
        <dbReference type="ChEBI" id="CHEBI:29105"/>
    </ligand>
</feature>
<dbReference type="Pfam" id="PF16221">
    <property type="entry name" value="HTH_47"/>
    <property type="match status" value="1"/>
</dbReference>
<dbReference type="InterPro" id="IPR032622">
    <property type="entry name" value="UCP01524_HTH"/>
</dbReference>
<evidence type="ECO:0000259" key="3">
    <source>
        <dbReference type="Pfam" id="PF16221"/>
    </source>
</evidence>